<keyword evidence="3" id="KW-0349">Heme</keyword>
<evidence type="ECO:0000256" key="2">
    <source>
        <dbReference type="ARBA" id="ARBA00022448"/>
    </source>
</evidence>
<evidence type="ECO:0000256" key="1">
    <source>
        <dbReference type="ARBA" id="ARBA00004370"/>
    </source>
</evidence>
<organism evidence="9 10">
    <name type="scientific">Geobacter soli</name>
    <dbReference type="NCBI Taxonomy" id="1510391"/>
    <lineage>
        <taxon>Bacteria</taxon>
        <taxon>Pseudomonadati</taxon>
        <taxon>Thermodesulfobacteriota</taxon>
        <taxon>Desulfuromonadia</taxon>
        <taxon>Geobacterales</taxon>
        <taxon>Geobacteraceae</taxon>
        <taxon>Geobacter</taxon>
    </lineage>
</organism>
<keyword evidence="6" id="KW-0408">Iron</keyword>
<comment type="subcellular location">
    <subcellularLocation>
        <location evidence="1">Membrane</location>
    </subcellularLocation>
</comment>
<name>A0A0C1U965_9BACT</name>
<evidence type="ECO:0000256" key="4">
    <source>
        <dbReference type="ARBA" id="ARBA00022723"/>
    </source>
</evidence>
<accession>A0A0C1U965</accession>
<reference evidence="9 10" key="1">
    <citation type="submission" date="2015-01" db="EMBL/GenBank/DDBJ databases">
        <title>Genome sequence of the anaerobic bacterium Geobacter soli GSS01, a dissimilatory Fe(III) reducer from soil.</title>
        <authorList>
            <person name="Yang G."/>
            <person name="Zhou S."/>
        </authorList>
    </citation>
    <scope>NUCLEOTIDE SEQUENCE [LARGE SCALE GENOMIC DNA]</scope>
    <source>
        <strain evidence="9 10">GSS01</strain>
    </source>
</reference>
<feature type="chain" id="PRO_5002139321" evidence="8">
    <location>
        <begin position="25"/>
        <end position="427"/>
    </location>
</feature>
<keyword evidence="8" id="KW-0732">Signal</keyword>
<dbReference type="SUPFAM" id="SSF48695">
    <property type="entry name" value="Multiheme cytochromes"/>
    <property type="match status" value="1"/>
</dbReference>
<dbReference type="AlphaFoldDB" id="A0A0C1U965"/>
<dbReference type="Proteomes" id="UP000031433">
    <property type="component" value="Unassembled WGS sequence"/>
</dbReference>
<dbReference type="InterPro" id="IPR051174">
    <property type="entry name" value="Cytochrome_c-type_ET"/>
</dbReference>
<keyword evidence="5" id="KW-0249">Electron transport</keyword>
<dbReference type="GO" id="GO:0046872">
    <property type="term" value="F:metal ion binding"/>
    <property type="evidence" value="ECO:0007669"/>
    <property type="project" value="UniProtKB-KW"/>
</dbReference>
<dbReference type="PANTHER" id="PTHR30333">
    <property type="entry name" value="CYTOCHROME C-TYPE PROTEIN"/>
    <property type="match status" value="1"/>
</dbReference>
<dbReference type="CDD" id="cd21555">
    <property type="entry name" value="OmcS-like"/>
    <property type="match status" value="1"/>
</dbReference>
<dbReference type="RefSeq" id="WP_039648085.1">
    <property type="nucleotide sequence ID" value="NZ_JXBL01000001.1"/>
</dbReference>
<comment type="caution">
    <text evidence="9">The sequence shown here is derived from an EMBL/GenBank/DDBJ whole genome shotgun (WGS) entry which is preliminary data.</text>
</comment>
<keyword evidence="7" id="KW-0472">Membrane</keyword>
<evidence type="ECO:0000256" key="8">
    <source>
        <dbReference type="SAM" id="SignalP"/>
    </source>
</evidence>
<evidence type="ECO:0000256" key="3">
    <source>
        <dbReference type="ARBA" id="ARBA00022617"/>
    </source>
</evidence>
<dbReference type="GO" id="GO:0016020">
    <property type="term" value="C:membrane"/>
    <property type="evidence" value="ECO:0007669"/>
    <property type="project" value="UniProtKB-SubCell"/>
</dbReference>
<dbReference type="PANTHER" id="PTHR30333:SF1">
    <property type="entry name" value="CYTOCHROME C-TYPE PROTEIN NAPC"/>
    <property type="match status" value="1"/>
</dbReference>
<protein>
    <submittedName>
        <fullName evidence="9">Cytochrome C</fullName>
    </submittedName>
</protein>
<evidence type="ECO:0000313" key="9">
    <source>
        <dbReference type="EMBL" id="KIE44110.1"/>
    </source>
</evidence>
<dbReference type="InterPro" id="IPR036280">
    <property type="entry name" value="Multihaem_cyt_sf"/>
</dbReference>
<evidence type="ECO:0000313" key="10">
    <source>
        <dbReference type="Proteomes" id="UP000031433"/>
    </source>
</evidence>
<keyword evidence="2" id="KW-0813">Transport</keyword>
<sequence length="427" mass="44350">MKSLQAGCVSAVLAAICIATPAGAFHSGGAAQCEGCHTMHNTSEGAAMTGSSARFQNGPFLLRGSDQSSACLNCHQQAGDTGPTSYHVSTAENDMPVGSPPLQLTPGGDFGWLKKSYSWAPAPGSASVGIRGEQHGHNIVALDFNYVADTTNINAPGSSTPYPSDSLHCSSCHDPHGAYRIVENGVQATSGKPIRGSGSYGSLPDAGSAVGTYRLLAGVGYKPKSLAGGPAFAHAAPFAVAPVDYNRSEESSDTRVSYGKGTSAWCTNCHALMHSAPGSSLHPADKQLGDVAQTYNAYRKTGSLDGTVATAYLSLVPFELGDVTDLTALKEATATTAGPAATDKVSCLSCHRAHASGFSHMTRFAIDSNHITVADASGNAIWPDPVMNPSQAQGRTVAETRQAYYGRHPQAFSPYQRVLCNKCHARD</sequence>
<evidence type="ECO:0000256" key="6">
    <source>
        <dbReference type="ARBA" id="ARBA00023004"/>
    </source>
</evidence>
<feature type="signal peptide" evidence="8">
    <location>
        <begin position="1"/>
        <end position="24"/>
    </location>
</feature>
<evidence type="ECO:0000256" key="7">
    <source>
        <dbReference type="ARBA" id="ARBA00023136"/>
    </source>
</evidence>
<dbReference type="GO" id="GO:0009061">
    <property type="term" value="P:anaerobic respiration"/>
    <property type="evidence" value="ECO:0007669"/>
    <property type="project" value="TreeGrafter"/>
</dbReference>
<keyword evidence="4" id="KW-0479">Metal-binding</keyword>
<proteinExistence type="predicted"/>
<evidence type="ECO:0000256" key="5">
    <source>
        <dbReference type="ARBA" id="ARBA00022982"/>
    </source>
</evidence>
<keyword evidence="10" id="KW-1185">Reference proteome</keyword>
<gene>
    <name evidence="9" type="ORF">SE37_01425</name>
</gene>
<dbReference type="EMBL" id="JXBL01000001">
    <property type="protein sequence ID" value="KIE44110.1"/>
    <property type="molecule type" value="Genomic_DNA"/>
</dbReference>
<dbReference type="GO" id="GO:0009055">
    <property type="term" value="F:electron transfer activity"/>
    <property type="evidence" value="ECO:0007669"/>
    <property type="project" value="TreeGrafter"/>
</dbReference>